<feature type="domain" description="PIN" evidence="1">
    <location>
        <begin position="4"/>
        <end position="119"/>
    </location>
</feature>
<name>A0ABS3KWL8_9PROT</name>
<dbReference type="EMBL" id="JACTNG010000024">
    <property type="protein sequence ID" value="MBO1081863.1"/>
    <property type="molecule type" value="Genomic_DNA"/>
</dbReference>
<dbReference type="Pfam" id="PF01850">
    <property type="entry name" value="PIN"/>
    <property type="match status" value="1"/>
</dbReference>
<dbReference type="InterPro" id="IPR029060">
    <property type="entry name" value="PIN-like_dom_sf"/>
</dbReference>
<keyword evidence="3" id="KW-1185">Reference proteome</keyword>
<protein>
    <submittedName>
        <fullName evidence="2">Type II toxin-antitoxin system VapC family toxin</fullName>
    </submittedName>
</protein>
<organism evidence="2 3">
    <name type="scientific">Roseomonas haemaphysalidis</name>
    <dbReference type="NCBI Taxonomy" id="2768162"/>
    <lineage>
        <taxon>Bacteria</taxon>
        <taxon>Pseudomonadati</taxon>
        <taxon>Pseudomonadota</taxon>
        <taxon>Alphaproteobacteria</taxon>
        <taxon>Acetobacterales</taxon>
        <taxon>Roseomonadaceae</taxon>
        <taxon>Roseomonas</taxon>
    </lineage>
</organism>
<dbReference type="InterPro" id="IPR002716">
    <property type="entry name" value="PIN_dom"/>
</dbReference>
<reference evidence="2 3" key="1">
    <citation type="submission" date="2020-09" db="EMBL/GenBank/DDBJ databases">
        <title>Roseomonas.</title>
        <authorList>
            <person name="Zhu W."/>
        </authorList>
    </citation>
    <scope>NUCLEOTIDE SEQUENCE [LARGE SCALE GENOMIC DNA]</scope>
    <source>
        <strain evidence="2 3">573</strain>
    </source>
</reference>
<sequence>MRLLLDTHLLLWALTSPERLDATTRAVLEDPQNEVLFSAASLWEIAIKVALGRSDFTCDPGQILLAALDTGFVELPVRAVATIRVANLPPHHRDPFDRLLIAQAMSEPVRLFTADAALPVYSELVTLVR</sequence>
<dbReference type="RefSeq" id="WP_207420049.1">
    <property type="nucleotide sequence ID" value="NZ_CP061180.1"/>
</dbReference>
<dbReference type="PANTHER" id="PTHR36173">
    <property type="entry name" value="RIBONUCLEASE VAPC16-RELATED"/>
    <property type="match status" value="1"/>
</dbReference>
<dbReference type="CDD" id="cd09872">
    <property type="entry name" value="PIN_Sll0205-like"/>
    <property type="match status" value="1"/>
</dbReference>
<dbReference type="Proteomes" id="UP001518989">
    <property type="component" value="Unassembled WGS sequence"/>
</dbReference>
<dbReference type="Gene3D" id="3.40.50.1010">
    <property type="entry name" value="5'-nuclease"/>
    <property type="match status" value="1"/>
</dbReference>
<evidence type="ECO:0000313" key="2">
    <source>
        <dbReference type="EMBL" id="MBO1081863.1"/>
    </source>
</evidence>
<comment type="caution">
    <text evidence="2">The sequence shown here is derived from an EMBL/GenBank/DDBJ whole genome shotgun (WGS) entry which is preliminary data.</text>
</comment>
<proteinExistence type="predicted"/>
<dbReference type="InterPro" id="IPR052919">
    <property type="entry name" value="TA_system_RNase"/>
</dbReference>
<evidence type="ECO:0000313" key="3">
    <source>
        <dbReference type="Proteomes" id="UP001518989"/>
    </source>
</evidence>
<dbReference type="SUPFAM" id="SSF88723">
    <property type="entry name" value="PIN domain-like"/>
    <property type="match status" value="1"/>
</dbReference>
<accession>A0ABS3KWL8</accession>
<dbReference type="PANTHER" id="PTHR36173:SF2">
    <property type="entry name" value="RIBONUCLEASE VAPC16"/>
    <property type="match status" value="1"/>
</dbReference>
<evidence type="ECO:0000259" key="1">
    <source>
        <dbReference type="Pfam" id="PF01850"/>
    </source>
</evidence>
<gene>
    <name evidence="2" type="ORF">IAI61_22835</name>
</gene>
<dbReference type="InterPro" id="IPR041705">
    <property type="entry name" value="PIN_Sll0205"/>
</dbReference>